<dbReference type="STRING" id="1109443.G4TUN9"/>
<name>G4TUN9_SERID</name>
<sequence length="1165" mass="133607">MNQGLNPPAWSDFMKRVYSFRVGGPLVFRYPPSLSSPPYISPDLDTDPNGSLVSLSNCSQNAEFLWIQTTAWRYRRQILHSPLEELSKEDELRLRMLERAFNWLEETKRQEWERQRLHAVPGNRPRVSMQGLMRHSLVVYIMFIPVYLQTKLGLSRSQVQFIFDLLKRLALALLALTSIQNQVVRRQLDLAPDDVQSIYHILELDSEKQRYLCCAECYSLYTSDKLIPLSPPIDDSERLPLPNPPPARQGKPYAPMPTVPTNEWSQYQERRAVPTDSRCTFRSTQEADICGAILTSNGPSLSHSIEDTCSNQELHTSPLSNPSSIPFTYRSFGSWLSELLFLPNMCENLTCRLPTPDGMNIDEDTIHDIMESAMVRGLKGQDGKPFAVRLPTELRLCLGLFIDWYNARPSSLRGGQHSTGGIYIVILNLDPVLRYQQQYMYHLFIPGPREPSTEHLNNIIRPLISDLESIYTHGLCIPNNSFTLCRVMLAIVIADQLAARRIAGFAAVGHRWFCPYCRLPLDKLKDDFNCGTWPEGVTKEDHKQIVIAWRDAQTQADRDAIFERWGFRYTELIRLPYFDVFNQVIIEPFHAILANIAQPHCREMIGGKIRGLPDSSTLLDDEPAYQGSEALLDSISDVESGIDDIGPESELEHMVQRGLALLRREGFDVSILNQLHSLKHGALLRLCKRCEIPTWKMKFHGKRPIKWSMVVLLGEWITMQREESQIQRADLTHANKILSTYTNPEQLKIKLDQLTVNVLYGICVRLKIDTSMFKLQSGTVFPQRASMISAIINRKSPLQAPVLDAGDIIRDWQAREGSNDLLSHNDDNAAYKASVPSLNPVLKLEMRRDIARCVFPEHLSRDKPPSNLGSKRHGSLKAAQWRSVYCFTLLITLGRHWGNEKAEEKYQNFFKCFKQLTNFDKRQSHHSFLHLERFLHLYGPMPGWWAFAFERRNGFIQRTHTNSKPGEIEVTFDNRMDRLSNMDRFLTVETDPIFETLKEQNIMSTSHSQPTLTRALRKSLSFSKALQLILEKKQFSTRNWELFSGIDYHGVELKISRRSSEVCKRLVLYSGTDMNNQTIFSCLGYLTDIIQEKSLNGSEVRVIVCLTWYKPSETTSQPFYGAEEAQAHIFSLELGGCYLCELSKLSMKPVVFYPWSITDQLVIVA</sequence>
<comment type="caution">
    <text evidence="2">The sequence shown here is derived from an EMBL/GenBank/DDBJ whole genome shotgun (WGS) entry which is preliminary data.</text>
</comment>
<evidence type="ECO:0000313" key="3">
    <source>
        <dbReference type="Proteomes" id="UP000007148"/>
    </source>
</evidence>
<dbReference type="PANTHER" id="PTHR46579:SF1">
    <property type="entry name" value="F5_8 TYPE C DOMAIN-CONTAINING PROTEIN"/>
    <property type="match status" value="1"/>
</dbReference>
<dbReference type="InParanoid" id="G4TUN9"/>
<keyword evidence="3" id="KW-1185">Reference proteome</keyword>
<gene>
    <name evidence="2" type="ORF">PIIN_09017</name>
</gene>
<dbReference type="AlphaFoldDB" id="G4TUN9"/>
<feature type="region of interest" description="Disordered" evidence="1">
    <location>
        <begin position="232"/>
        <end position="254"/>
    </location>
</feature>
<dbReference type="HOGENOM" id="CLU_007445_0_0_1"/>
<dbReference type="OrthoDB" id="3269001at2759"/>
<dbReference type="EMBL" id="CAFZ01000388">
    <property type="protein sequence ID" value="CCA75032.1"/>
    <property type="molecule type" value="Genomic_DNA"/>
</dbReference>
<proteinExistence type="predicted"/>
<evidence type="ECO:0000313" key="2">
    <source>
        <dbReference type="EMBL" id="CCA75032.1"/>
    </source>
</evidence>
<protein>
    <submittedName>
        <fullName evidence="2">Uncharacterized protein</fullName>
    </submittedName>
</protein>
<reference evidence="2 3" key="1">
    <citation type="journal article" date="2011" name="PLoS Pathog.">
        <title>Endophytic Life Strategies Decoded by Genome and Transcriptome Analyses of the Mutualistic Root Symbiont Piriformospora indica.</title>
        <authorList>
            <person name="Zuccaro A."/>
            <person name="Lahrmann U."/>
            <person name="Guldener U."/>
            <person name="Langen G."/>
            <person name="Pfiffi S."/>
            <person name="Biedenkopf D."/>
            <person name="Wong P."/>
            <person name="Samans B."/>
            <person name="Grimm C."/>
            <person name="Basiewicz M."/>
            <person name="Murat C."/>
            <person name="Martin F."/>
            <person name="Kogel K.H."/>
        </authorList>
    </citation>
    <scope>NUCLEOTIDE SEQUENCE [LARGE SCALE GENOMIC DNA]</scope>
    <source>
        <strain evidence="2 3">DSM 11827</strain>
    </source>
</reference>
<dbReference type="Proteomes" id="UP000007148">
    <property type="component" value="Unassembled WGS sequence"/>
</dbReference>
<organism evidence="2 3">
    <name type="scientific">Serendipita indica (strain DSM 11827)</name>
    <name type="common">Root endophyte fungus</name>
    <name type="synonym">Piriformospora indica</name>
    <dbReference type="NCBI Taxonomy" id="1109443"/>
    <lineage>
        <taxon>Eukaryota</taxon>
        <taxon>Fungi</taxon>
        <taxon>Dikarya</taxon>
        <taxon>Basidiomycota</taxon>
        <taxon>Agaricomycotina</taxon>
        <taxon>Agaricomycetes</taxon>
        <taxon>Sebacinales</taxon>
        <taxon>Serendipitaceae</taxon>
        <taxon>Serendipita</taxon>
    </lineage>
</organism>
<dbReference type="eggNOG" id="ENOG502RUZF">
    <property type="taxonomic scope" value="Eukaryota"/>
</dbReference>
<evidence type="ECO:0000256" key="1">
    <source>
        <dbReference type="SAM" id="MobiDB-lite"/>
    </source>
</evidence>
<dbReference type="PANTHER" id="PTHR46579">
    <property type="entry name" value="F5/8 TYPE C DOMAIN-CONTAINING PROTEIN-RELATED"/>
    <property type="match status" value="1"/>
</dbReference>
<accession>G4TUN9</accession>